<feature type="compositionally biased region" description="Low complexity" evidence="1">
    <location>
        <begin position="227"/>
        <end position="236"/>
    </location>
</feature>
<protein>
    <submittedName>
        <fullName evidence="2">Uncharacterized protein</fullName>
    </submittedName>
</protein>
<feature type="region of interest" description="Disordered" evidence="1">
    <location>
        <begin position="203"/>
        <end position="243"/>
    </location>
</feature>
<evidence type="ECO:0000256" key="1">
    <source>
        <dbReference type="SAM" id="MobiDB-lite"/>
    </source>
</evidence>
<organism evidence="2 3">
    <name type="scientific">Dendrobium thyrsiflorum</name>
    <name type="common">Pinecone-like raceme dendrobium</name>
    <name type="synonym">Orchid</name>
    <dbReference type="NCBI Taxonomy" id="117978"/>
    <lineage>
        <taxon>Eukaryota</taxon>
        <taxon>Viridiplantae</taxon>
        <taxon>Streptophyta</taxon>
        <taxon>Embryophyta</taxon>
        <taxon>Tracheophyta</taxon>
        <taxon>Spermatophyta</taxon>
        <taxon>Magnoliopsida</taxon>
        <taxon>Liliopsida</taxon>
        <taxon>Asparagales</taxon>
        <taxon>Orchidaceae</taxon>
        <taxon>Epidendroideae</taxon>
        <taxon>Malaxideae</taxon>
        <taxon>Dendrobiinae</taxon>
        <taxon>Dendrobium</taxon>
    </lineage>
</organism>
<evidence type="ECO:0000313" key="2">
    <source>
        <dbReference type="EMBL" id="KAL0923241.1"/>
    </source>
</evidence>
<dbReference type="AlphaFoldDB" id="A0ABD0VKT7"/>
<reference evidence="2 3" key="1">
    <citation type="journal article" date="2024" name="Plant Biotechnol. J.">
        <title>Dendrobium thyrsiflorum genome and its molecular insights into genes involved in important horticultural traits.</title>
        <authorList>
            <person name="Chen B."/>
            <person name="Wang J.Y."/>
            <person name="Zheng P.J."/>
            <person name="Li K.L."/>
            <person name="Liang Y.M."/>
            <person name="Chen X.F."/>
            <person name="Zhang C."/>
            <person name="Zhao X."/>
            <person name="He X."/>
            <person name="Zhang G.Q."/>
            <person name="Liu Z.J."/>
            <person name="Xu Q."/>
        </authorList>
    </citation>
    <scope>NUCLEOTIDE SEQUENCE [LARGE SCALE GENOMIC DNA]</scope>
    <source>
        <strain evidence="2">GZMU011</strain>
    </source>
</reference>
<dbReference type="Proteomes" id="UP001552299">
    <property type="component" value="Unassembled WGS sequence"/>
</dbReference>
<gene>
    <name evidence="2" type="ORF">M5K25_007289</name>
</gene>
<keyword evidence="3" id="KW-1185">Reference proteome</keyword>
<evidence type="ECO:0000313" key="3">
    <source>
        <dbReference type="Proteomes" id="UP001552299"/>
    </source>
</evidence>
<comment type="caution">
    <text evidence="2">The sequence shown here is derived from an EMBL/GenBank/DDBJ whole genome shotgun (WGS) entry which is preliminary data.</text>
</comment>
<sequence>MELLKMVSSSFSFHDLYLLFLPTEFRICAFPFPTSCNGCRRLVVDFQHFLYHVAEIRYLSFDGGHSFFHRCLDLIHLPFKPFFQDYAFQLLARVEEDHNGVWDFSTIQNASRYLIKWIELKHLMVMSISNELKGSCIEQETSLVVIFFPQSANHGLHYIVLKGDFQGKRLPACKQNNQVLQEKQVLQQDLRFQPTIPYDCLSRRRKDSKRDKRDSPSSTHKISNRFLQLLSSSSSHQKQKAKP</sequence>
<proteinExistence type="predicted"/>
<name>A0ABD0VKT7_DENTH</name>
<accession>A0ABD0VKT7</accession>
<dbReference type="EMBL" id="JANQDX010000006">
    <property type="protein sequence ID" value="KAL0923241.1"/>
    <property type="molecule type" value="Genomic_DNA"/>
</dbReference>